<dbReference type="GeneID" id="71982219"/>
<reference evidence="1" key="1">
    <citation type="submission" date="2021-12" db="EMBL/GenBank/DDBJ databases">
        <authorList>
            <person name="Zaccaron A."/>
            <person name="Stergiopoulos I."/>
        </authorList>
    </citation>
    <scope>NUCLEOTIDE SEQUENCE</scope>
    <source>
        <strain evidence="1">Race5_Kim</strain>
    </source>
</reference>
<name>A0A9Q8LAN9_PASFU</name>
<dbReference type="OrthoDB" id="3621950at2759"/>
<dbReference type="AlphaFoldDB" id="A0A9Q8LAN9"/>
<dbReference type="Proteomes" id="UP000756132">
    <property type="component" value="Chromosome 2"/>
</dbReference>
<proteinExistence type="predicted"/>
<protein>
    <submittedName>
        <fullName evidence="1">Uncharacterized protein</fullName>
    </submittedName>
</protein>
<accession>A0A9Q8LAN9</accession>
<evidence type="ECO:0000313" key="1">
    <source>
        <dbReference type="EMBL" id="UJO13870.1"/>
    </source>
</evidence>
<keyword evidence="2" id="KW-1185">Reference proteome</keyword>
<sequence length="261" mass="29739">MTVERDSGAAAREVANTYELVEQILLGLRDWSQQYVNEAEMVSKTFQHVLKRSSSLRTRLEIPSEDDLRTRATGKDDFGDRYIRRRFAPLPEIFTELEITRSDPSSHFPELAIFASVPHFRMTDNKWRRPGSWRSWLFLRGSTKYIQSVHASGNGRWKPHGESKGGWWDMDFSYRSATGITLGDLVDIAYELKDFSEGLVTVDFDVAVDEQGVGKRHATFADDFVDSDEEDAVDGQVPVEFPDYHEVMQAAHMLKASAGPR</sequence>
<organism evidence="1 2">
    <name type="scientific">Passalora fulva</name>
    <name type="common">Tomato leaf mold</name>
    <name type="synonym">Cladosporium fulvum</name>
    <dbReference type="NCBI Taxonomy" id="5499"/>
    <lineage>
        <taxon>Eukaryota</taxon>
        <taxon>Fungi</taxon>
        <taxon>Dikarya</taxon>
        <taxon>Ascomycota</taxon>
        <taxon>Pezizomycotina</taxon>
        <taxon>Dothideomycetes</taxon>
        <taxon>Dothideomycetidae</taxon>
        <taxon>Mycosphaerellales</taxon>
        <taxon>Mycosphaerellaceae</taxon>
        <taxon>Fulvia</taxon>
    </lineage>
</organism>
<evidence type="ECO:0000313" key="2">
    <source>
        <dbReference type="Proteomes" id="UP000756132"/>
    </source>
</evidence>
<dbReference type="EMBL" id="CP090164">
    <property type="protein sequence ID" value="UJO13870.1"/>
    <property type="molecule type" value="Genomic_DNA"/>
</dbReference>
<dbReference type="RefSeq" id="XP_047758236.1">
    <property type="nucleotide sequence ID" value="XM_047901489.1"/>
</dbReference>
<dbReference type="KEGG" id="ffu:CLAFUR5_02341"/>
<reference evidence="1" key="2">
    <citation type="journal article" date="2022" name="Microb. Genom.">
        <title>A chromosome-scale genome assembly of the tomato pathogen Cladosporium fulvum reveals a compartmentalized genome architecture and the presence of a dispensable chromosome.</title>
        <authorList>
            <person name="Zaccaron A.Z."/>
            <person name="Chen L.H."/>
            <person name="Samaras A."/>
            <person name="Stergiopoulos I."/>
        </authorList>
    </citation>
    <scope>NUCLEOTIDE SEQUENCE</scope>
    <source>
        <strain evidence="1">Race5_Kim</strain>
    </source>
</reference>
<gene>
    <name evidence="1" type="ORF">CLAFUR5_02341</name>
</gene>